<evidence type="ECO:0000256" key="6">
    <source>
        <dbReference type="ARBA" id="ARBA00022840"/>
    </source>
</evidence>
<feature type="compositionally biased region" description="Basic and acidic residues" evidence="7">
    <location>
        <begin position="96"/>
        <end position="118"/>
    </location>
</feature>
<dbReference type="Gene3D" id="1.10.510.10">
    <property type="entry name" value="Transferase(Phosphotransferase) domain 1"/>
    <property type="match status" value="1"/>
</dbReference>
<dbReference type="Gene3D" id="3.30.200.20">
    <property type="entry name" value="Phosphorylase Kinase, domain 1"/>
    <property type="match status" value="2"/>
</dbReference>
<feature type="region of interest" description="Disordered" evidence="7">
    <location>
        <begin position="639"/>
        <end position="687"/>
    </location>
</feature>
<feature type="compositionally biased region" description="Polar residues" evidence="7">
    <location>
        <begin position="315"/>
        <end position="327"/>
    </location>
</feature>
<feature type="compositionally biased region" description="Basic residues" evidence="7">
    <location>
        <begin position="153"/>
        <end position="171"/>
    </location>
</feature>
<evidence type="ECO:0000256" key="1">
    <source>
        <dbReference type="ARBA" id="ARBA00006485"/>
    </source>
</evidence>
<organism evidence="9 10">
    <name type="scientific">Gasterosteus aculeatus aculeatus</name>
    <name type="common">three-spined stickleback</name>
    <dbReference type="NCBI Taxonomy" id="481459"/>
    <lineage>
        <taxon>Eukaryota</taxon>
        <taxon>Metazoa</taxon>
        <taxon>Chordata</taxon>
        <taxon>Craniata</taxon>
        <taxon>Vertebrata</taxon>
        <taxon>Euteleostomi</taxon>
        <taxon>Actinopterygii</taxon>
        <taxon>Neopterygii</taxon>
        <taxon>Teleostei</taxon>
        <taxon>Neoteleostei</taxon>
        <taxon>Acanthomorphata</taxon>
        <taxon>Eupercaria</taxon>
        <taxon>Perciformes</taxon>
        <taxon>Cottioidei</taxon>
        <taxon>Gasterosteales</taxon>
        <taxon>Gasterosteidae</taxon>
        <taxon>Gasterosteus</taxon>
    </lineage>
</organism>
<reference evidence="9" key="2">
    <citation type="submission" date="2025-08" db="UniProtKB">
        <authorList>
            <consortium name="Ensembl"/>
        </authorList>
    </citation>
    <scope>IDENTIFICATION</scope>
</reference>
<name>A0AAQ4R9B6_GASAC</name>
<evidence type="ECO:0000256" key="7">
    <source>
        <dbReference type="SAM" id="MobiDB-lite"/>
    </source>
</evidence>
<dbReference type="GO" id="GO:0005524">
    <property type="term" value="F:ATP binding"/>
    <property type="evidence" value="ECO:0007669"/>
    <property type="project" value="UniProtKB-KW"/>
</dbReference>
<feature type="compositionally biased region" description="Basic and acidic residues" evidence="7">
    <location>
        <begin position="182"/>
        <end position="271"/>
    </location>
</feature>
<keyword evidence="10" id="KW-1185">Reference proteome</keyword>
<sequence length="701" mass="81588">MILNRRKSLFHVGRFAVVTQAFRLPVCHNTAAQTSGGGEWTLMGDEKETWKVKTLDEILQEKKRRRELEEKTDPKRQKNNFPLKLTMSTKVLVPQSDDREAKRDTPEEGELRDQKMEITIRNSPYTREDSTEDRAEEDESLAIKPPQQIARKDKSHHRKEEKRKDKRRHRSSSAEGAGKQVRPKDKEKERENERRKRQWEEDKARRDWERQKRREQARAHSRRERDRLEQQERQRERDRKLREQQKEQRELKERERRAEERRKERGGRREGQSSCFFPLGLTVPESRFDHDSEESDEEEEEEEEEEEDAGEADPTPQSQTHSRSPTPEENYIPDSPPMSPVELKKELPKYLPALQGCRSVEEFQCLNRIEEGTYGVVYRAKDKKTGTCCSMCSLCGPTEGERTWLLEIVVGSNMDKIYIVMNYVEHDLKSLMETMKQPFLPGEVKTLMIQLLRGVRHLHDNWILHRDLKTSNLLLSHKGILKIGDFGLAREYGSPLKPYTPVVVTLWYRSPELLLGAKEYSTAVDMWSVGCIFGELLTQKPLFPGKSEIDQINKIFKDLGSPSEKIWPGYGELPAVKKMTFTEYPYNHLRKRFGALLSDQGFDLMNKFLTYCPSKRILSDEGLKHEYFREKPLPIEPSMFPTWPAKSEQQRVKRGTSPRPPEGGLGYSQLGGDDDLKDTGFHLTTSNQGVSAVGPGFSLKF</sequence>
<dbReference type="GeneTree" id="ENSGT00940000158459"/>
<proteinExistence type="inferred from homology"/>
<reference evidence="9" key="3">
    <citation type="submission" date="2025-09" db="UniProtKB">
        <authorList>
            <consortium name="Ensembl"/>
        </authorList>
    </citation>
    <scope>IDENTIFICATION</scope>
</reference>
<dbReference type="GO" id="GO:0004674">
    <property type="term" value="F:protein serine/threonine kinase activity"/>
    <property type="evidence" value="ECO:0007669"/>
    <property type="project" value="UniProtKB-KW"/>
</dbReference>
<keyword evidence="5" id="KW-0418">Kinase</keyword>
<dbReference type="InterPro" id="IPR050108">
    <property type="entry name" value="CDK"/>
</dbReference>
<evidence type="ECO:0000313" key="10">
    <source>
        <dbReference type="Proteomes" id="UP000007635"/>
    </source>
</evidence>
<keyword evidence="3" id="KW-0808">Transferase</keyword>
<feature type="compositionally biased region" description="Acidic residues" evidence="7">
    <location>
        <begin position="291"/>
        <end position="311"/>
    </location>
</feature>
<dbReference type="Ensembl" id="ENSGACT00000087562.1">
    <property type="protein sequence ID" value="ENSGACP00000059642.1"/>
    <property type="gene ID" value="ENSGACG00000005177.3"/>
</dbReference>
<dbReference type="InterPro" id="IPR011009">
    <property type="entry name" value="Kinase-like_dom_sf"/>
</dbReference>
<dbReference type="InterPro" id="IPR000719">
    <property type="entry name" value="Prot_kinase_dom"/>
</dbReference>
<keyword evidence="4" id="KW-0547">Nucleotide-binding</keyword>
<dbReference type="CDD" id="cd07843">
    <property type="entry name" value="STKc_CDC2L1"/>
    <property type="match status" value="1"/>
</dbReference>
<dbReference type="PANTHER" id="PTHR24056:SF107">
    <property type="entry name" value="CYCLIN-DEPENDENT KINASE 11A-RELATED"/>
    <property type="match status" value="1"/>
</dbReference>
<dbReference type="GO" id="GO:0005634">
    <property type="term" value="C:nucleus"/>
    <property type="evidence" value="ECO:0007669"/>
    <property type="project" value="TreeGrafter"/>
</dbReference>
<dbReference type="SUPFAM" id="SSF56112">
    <property type="entry name" value="Protein kinase-like (PK-like)"/>
    <property type="match status" value="1"/>
</dbReference>
<evidence type="ECO:0000256" key="5">
    <source>
        <dbReference type="ARBA" id="ARBA00022777"/>
    </source>
</evidence>
<dbReference type="PANTHER" id="PTHR24056">
    <property type="entry name" value="CELL DIVISION PROTEIN KINASE"/>
    <property type="match status" value="1"/>
</dbReference>
<reference evidence="9 10" key="1">
    <citation type="journal article" date="2021" name="G3 (Bethesda)">
        <title>Improved contiguity of the threespine stickleback genome using long-read sequencing.</title>
        <authorList>
            <person name="Nath S."/>
            <person name="Shaw D.E."/>
            <person name="White M.A."/>
        </authorList>
    </citation>
    <scope>NUCLEOTIDE SEQUENCE [LARGE SCALE GENOMIC DNA]</scope>
    <source>
        <strain evidence="9 10">Lake Benthic</strain>
    </source>
</reference>
<evidence type="ECO:0000256" key="4">
    <source>
        <dbReference type="ARBA" id="ARBA00022741"/>
    </source>
</evidence>
<accession>A0AAQ4R9B6</accession>
<dbReference type="GO" id="GO:0007346">
    <property type="term" value="P:regulation of mitotic cell cycle"/>
    <property type="evidence" value="ECO:0007669"/>
    <property type="project" value="TreeGrafter"/>
</dbReference>
<dbReference type="FunFam" id="1.10.510.10:FF:000124">
    <property type="entry name" value="cyclin-dependent kinase 11B isoform X1"/>
    <property type="match status" value="1"/>
</dbReference>
<evidence type="ECO:0000256" key="2">
    <source>
        <dbReference type="ARBA" id="ARBA00022527"/>
    </source>
</evidence>
<evidence type="ECO:0000256" key="3">
    <source>
        <dbReference type="ARBA" id="ARBA00022679"/>
    </source>
</evidence>
<feature type="compositionally biased region" description="Basic and acidic residues" evidence="7">
    <location>
        <begin position="65"/>
        <end position="76"/>
    </location>
</feature>
<dbReference type="SMART" id="SM00220">
    <property type="entry name" value="S_TKc"/>
    <property type="match status" value="1"/>
</dbReference>
<dbReference type="InterPro" id="IPR045267">
    <property type="entry name" value="CDK11/PITSLRE_STKc"/>
</dbReference>
<dbReference type="PROSITE" id="PS50011">
    <property type="entry name" value="PROTEIN_KINASE_DOM"/>
    <property type="match status" value="1"/>
</dbReference>
<dbReference type="PROSITE" id="PS00108">
    <property type="entry name" value="PROTEIN_KINASE_ST"/>
    <property type="match status" value="1"/>
</dbReference>
<dbReference type="AlphaFoldDB" id="A0AAQ4R9B6"/>
<keyword evidence="6" id="KW-0067">ATP-binding</keyword>
<protein>
    <submittedName>
        <fullName evidence="9">Cyclin dependent kinase 11B</fullName>
    </submittedName>
</protein>
<dbReference type="InterPro" id="IPR008271">
    <property type="entry name" value="Ser/Thr_kinase_AS"/>
</dbReference>
<evidence type="ECO:0000259" key="8">
    <source>
        <dbReference type="PROSITE" id="PS50011"/>
    </source>
</evidence>
<keyword evidence="2" id="KW-0723">Serine/threonine-protein kinase</keyword>
<dbReference type="Pfam" id="PF00069">
    <property type="entry name" value="Pkinase"/>
    <property type="match status" value="1"/>
</dbReference>
<evidence type="ECO:0000313" key="9">
    <source>
        <dbReference type="Ensembl" id="ENSGACP00000059642.1"/>
    </source>
</evidence>
<dbReference type="Proteomes" id="UP000007635">
    <property type="component" value="Chromosome XII"/>
</dbReference>
<feature type="region of interest" description="Disordered" evidence="7">
    <location>
        <begin position="65"/>
        <end position="342"/>
    </location>
</feature>
<comment type="similarity">
    <text evidence="1">Belongs to the protein kinase superfamily. CMGC Ser/Thr protein kinase family. CDC2/CDKX subfamily.</text>
</comment>
<feature type="domain" description="Protein kinase" evidence="8">
    <location>
        <begin position="363"/>
        <end position="628"/>
    </location>
</feature>